<gene>
    <name evidence="3" type="ORF">POVWA1_004210</name>
</gene>
<dbReference type="PANTHER" id="PTHR12746:SF2">
    <property type="entry name" value="60S RIBOSOMAL EXPORT PROTEIN NMD3"/>
    <property type="match status" value="1"/>
</dbReference>
<feature type="domain" description="Nmd3 N-terminal" evidence="2">
    <location>
        <begin position="334"/>
        <end position="562"/>
    </location>
</feature>
<feature type="compositionally biased region" description="Basic and acidic residues" evidence="1">
    <location>
        <begin position="8"/>
        <end position="30"/>
    </location>
</feature>
<dbReference type="GO" id="GO:0005737">
    <property type="term" value="C:cytoplasm"/>
    <property type="evidence" value="ECO:0007669"/>
    <property type="project" value="TreeGrafter"/>
</dbReference>
<proteinExistence type="predicted"/>
<dbReference type="GO" id="GO:0000055">
    <property type="term" value="P:ribosomal large subunit export from nucleus"/>
    <property type="evidence" value="ECO:0007669"/>
    <property type="project" value="TreeGrafter"/>
</dbReference>
<dbReference type="EMBL" id="FLRD01000009">
    <property type="protein sequence ID" value="SBT30847.1"/>
    <property type="molecule type" value="Genomic_DNA"/>
</dbReference>
<keyword evidence="4" id="KW-1185">Reference proteome</keyword>
<evidence type="ECO:0000313" key="3">
    <source>
        <dbReference type="EMBL" id="SBT30847.1"/>
    </source>
</evidence>
<dbReference type="GO" id="GO:0043023">
    <property type="term" value="F:ribosomal large subunit binding"/>
    <property type="evidence" value="ECO:0007669"/>
    <property type="project" value="InterPro"/>
</dbReference>
<feature type="region of interest" description="Disordered" evidence="1">
    <location>
        <begin position="209"/>
        <end position="255"/>
    </location>
</feature>
<feature type="compositionally biased region" description="Low complexity" evidence="1">
    <location>
        <begin position="700"/>
        <end position="722"/>
    </location>
</feature>
<feature type="compositionally biased region" description="Basic and acidic residues" evidence="1">
    <location>
        <begin position="723"/>
        <end position="749"/>
    </location>
</feature>
<evidence type="ECO:0000313" key="4">
    <source>
        <dbReference type="Proteomes" id="UP000078555"/>
    </source>
</evidence>
<feature type="compositionally biased region" description="Polar residues" evidence="1">
    <location>
        <begin position="209"/>
        <end position="231"/>
    </location>
</feature>
<protein>
    <submittedName>
        <fullName evidence="3">60S ribosomal export protein NMD3, putative (NMD3)</fullName>
    </submittedName>
</protein>
<feature type="region of interest" description="Disordered" evidence="1">
    <location>
        <begin position="693"/>
        <end position="750"/>
    </location>
</feature>
<feature type="region of interest" description="Disordered" evidence="1">
    <location>
        <begin position="1"/>
        <end position="31"/>
    </location>
</feature>
<sequence length="894" mass="102849">MFMRSRRTMNEKTKEEPRQGDSEGSTEKSRLKTLVMEGKSEETKLGKKIVKKVSFMLDEEEHKGKNDETYVKRDDTYPGEYNSTYHNRLTFGITNGHNLLDPPSDYNLLKHCSREIVSHSGKKEEGDEENNSCLYEESNSFHKDQDNFTYKDITNERMYETYDKHEFVEHEGNFAFSGNIPSGDGKNTLRGGQNDALYGDINDSLYGGQNDSLYGDQNNTLGDDGNSSEGNTCDEGKKKKKKKEEEEEEKAQFSFEQSYSDSLSNYLSSSFVNILNTLQEKKQEDEQKNGGETISEHNNLGENKQNFVSVGGKNYEDKYFEDNMEKENVRFINCILCGDSVRINNSKMCNNCLLQSVESNSMNISKDRYLIYYCRECKRYLHNRWVYCELESKELLALCLKKVNKLKKLKILDAKFLYTESHSKRIKIHLTVQEELANNFISEMEIILNYIIKYTQCDDCKKKYTPYTYNTCVSVRQKVEHKKTLLFLESLLLKYNINENIINIVSNPDGLDFHFLSRTDALKFCDFILSKTMSKCKNSKHLINHDANNNTYNYLYSFAIDICPICKYDLIFFSKDLSLKYGIKSSFYLCIHVSIFIILINPFSEMSTVHISQERYNKYPFLPLLNKSDAKVFLILNVEHIDVVTPRTGIGKIRERGEMNENSSIVNQGRKKRNLKRKTKNFRDIHNVLQVCATEGDGNDNGNDNGTCNGRDSNGRGSNGRDSNGRDSNGRDSNGRDSNGRGSNDRGDCDGSDGECVPLDSLVDSKSCKSSSRKVKLEKLVYAYVELYDESNGNSILTKTCNAKHLKPGDYVNAYDLRKHTFDSDISLHLEKDDEYNIIIIDRVKSKEKQKIENELQVMNNNIETMKNLNEEDIFNRIVMNNCRDIENMTIGGV</sequence>
<dbReference type="PANTHER" id="PTHR12746">
    <property type="entry name" value="NONSENSE-MEDIATED MRNA DECAY PROTEIN 3"/>
    <property type="match status" value="1"/>
</dbReference>
<evidence type="ECO:0000259" key="2">
    <source>
        <dbReference type="Pfam" id="PF04981"/>
    </source>
</evidence>
<dbReference type="AlphaFoldDB" id="A0A1A8YH10"/>
<dbReference type="Proteomes" id="UP000078555">
    <property type="component" value="Unassembled WGS sequence"/>
</dbReference>
<evidence type="ECO:0000256" key="1">
    <source>
        <dbReference type="SAM" id="MobiDB-lite"/>
    </source>
</evidence>
<accession>A0A1A8YH10</accession>
<dbReference type="InterPro" id="IPR039768">
    <property type="entry name" value="Nmd3"/>
</dbReference>
<name>A0A1A8YH10_PLAOA</name>
<dbReference type="Pfam" id="PF04981">
    <property type="entry name" value="NMD3"/>
    <property type="match status" value="1"/>
</dbReference>
<reference evidence="4" key="1">
    <citation type="submission" date="2016-05" db="EMBL/GenBank/DDBJ databases">
        <authorList>
            <person name="Naeem Raeece"/>
        </authorList>
    </citation>
    <scope>NUCLEOTIDE SEQUENCE [LARGE SCALE GENOMIC DNA]</scope>
</reference>
<organism evidence="3 4">
    <name type="scientific">Plasmodium ovale wallikeri</name>
    <dbReference type="NCBI Taxonomy" id="864142"/>
    <lineage>
        <taxon>Eukaryota</taxon>
        <taxon>Sar</taxon>
        <taxon>Alveolata</taxon>
        <taxon>Apicomplexa</taxon>
        <taxon>Aconoidasida</taxon>
        <taxon>Haemosporida</taxon>
        <taxon>Plasmodiidae</taxon>
        <taxon>Plasmodium</taxon>
        <taxon>Plasmodium (Plasmodium)</taxon>
    </lineage>
</organism>
<dbReference type="GO" id="GO:0005634">
    <property type="term" value="C:nucleus"/>
    <property type="evidence" value="ECO:0007669"/>
    <property type="project" value="TreeGrafter"/>
</dbReference>
<dbReference type="InterPro" id="IPR007064">
    <property type="entry name" value="Nmd3_N"/>
</dbReference>